<comment type="caution">
    <text evidence="2">The sequence shown here is derived from an EMBL/GenBank/DDBJ whole genome shotgun (WGS) entry which is preliminary data.</text>
</comment>
<dbReference type="AlphaFoldDB" id="A0A1R3HIM4"/>
<feature type="region of interest" description="Disordered" evidence="1">
    <location>
        <begin position="1"/>
        <end position="26"/>
    </location>
</feature>
<evidence type="ECO:0000313" key="3">
    <source>
        <dbReference type="Proteomes" id="UP000187203"/>
    </source>
</evidence>
<organism evidence="2 3">
    <name type="scientific">Corchorus olitorius</name>
    <dbReference type="NCBI Taxonomy" id="93759"/>
    <lineage>
        <taxon>Eukaryota</taxon>
        <taxon>Viridiplantae</taxon>
        <taxon>Streptophyta</taxon>
        <taxon>Embryophyta</taxon>
        <taxon>Tracheophyta</taxon>
        <taxon>Spermatophyta</taxon>
        <taxon>Magnoliopsida</taxon>
        <taxon>eudicotyledons</taxon>
        <taxon>Gunneridae</taxon>
        <taxon>Pentapetalae</taxon>
        <taxon>rosids</taxon>
        <taxon>malvids</taxon>
        <taxon>Malvales</taxon>
        <taxon>Malvaceae</taxon>
        <taxon>Grewioideae</taxon>
        <taxon>Apeibeae</taxon>
        <taxon>Corchorus</taxon>
    </lineage>
</organism>
<dbReference type="Proteomes" id="UP000187203">
    <property type="component" value="Unassembled WGS sequence"/>
</dbReference>
<sequence>MTSDGRRISLKRSPPPPESSAGANFLRISLKPPRSRLCRTNFKPPDLKIRPWDDFKLRGKLWGCKVETNEGKGITERKTWKGKPKETRDQDPIFMLMVLCFGVVGAANNPGLT</sequence>
<reference evidence="3" key="1">
    <citation type="submission" date="2013-09" db="EMBL/GenBank/DDBJ databases">
        <title>Corchorus olitorius genome sequencing.</title>
        <authorList>
            <person name="Alam M."/>
            <person name="Haque M.S."/>
            <person name="Islam M.S."/>
            <person name="Emdad E.M."/>
            <person name="Islam M.M."/>
            <person name="Ahmed B."/>
            <person name="Halim A."/>
            <person name="Hossen Q.M.M."/>
            <person name="Hossain M.Z."/>
            <person name="Ahmed R."/>
            <person name="Khan M.M."/>
            <person name="Islam R."/>
            <person name="Rashid M.M."/>
            <person name="Khan S.A."/>
            <person name="Rahman M.S."/>
            <person name="Alam M."/>
            <person name="Yahiya A.S."/>
            <person name="Khan M.S."/>
            <person name="Azam M.S."/>
            <person name="Haque T."/>
            <person name="Lashkar M.Z.H."/>
            <person name="Akhand A.I."/>
            <person name="Morshed G."/>
            <person name="Roy S."/>
            <person name="Uddin K.S."/>
            <person name="Rabeya T."/>
            <person name="Hossain A.S."/>
            <person name="Chowdhury A."/>
            <person name="Snigdha A.R."/>
            <person name="Mortoza M.S."/>
            <person name="Matin S.A."/>
            <person name="Hoque S.M.E."/>
            <person name="Islam M.K."/>
            <person name="Roy D.K."/>
            <person name="Haider R."/>
            <person name="Moosa M.M."/>
            <person name="Elias S.M."/>
            <person name="Hasan A.M."/>
            <person name="Jahan S."/>
            <person name="Shafiuddin M."/>
            <person name="Mahmood N."/>
            <person name="Shommy N.S."/>
        </authorList>
    </citation>
    <scope>NUCLEOTIDE SEQUENCE [LARGE SCALE GENOMIC DNA]</scope>
    <source>
        <strain evidence="3">cv. O-4</strain>
    </source>
</reference>
<name>A0A1R3HIM4_9ROSI</name>
<evidence type="ECO:0000313" key="2">
    <source>
        <dbReference type="EMBL" id="OMO70206.1"/>
    </source>
</evidence>
<accession>A0A1R3HIM4</accession>
<gene>
    <name evidence="2" type="ORF">COLO4_28705</name>
</gene>
<evidence type="ECO:0000256" key="1">
    <source>
        <dbReference type="SAM" id="MobiDB-lite"/>
    </source>
</evidence>
<protein>
    <submittedName>
        <fullName evidence="2">KDEL motif-containing protein 1</fullName>
    </submittedName>
</protein>
<proteinExistence type="predicted"/>
<keyword evidence="3" id="KW-1185">Reference proteome</keyword>
<dbReference type="EMBL" id="AWUE01020025">
    <property type="protein sequence ID" value="OMO70206.1"/>
    <property type="molecule type" value="Genomic_DNA"/>
</dbReference>